<evidence type="ECO:0000313" key="2">
    <source>
        <dbReference type="Proteomes" id="UP001062846"/>
    </source>
</evidence>
<dbReference type="EMBL" id="CM046397">
    <property type="protein sequence ID" value="KAI8534197.1"/>
    <property type="molecule type" value="Genomic_DNA"/>
</dbReference>
<gene>
    <name evidence="1" type="ORF">RHMOL_Rhmol10G0070200</name>
</gene>
<reference evidence="1" key="1">
    <citation type="submission" date="2022-02" db="EMBL/GenBank/DDBJ databases">
        <title>Plant Genome Project.</title>
        <authorList>
            <person name="Zhang R.-G."/>
        </authorList>
    </citation>
    <scope>NUCLEOTIDE SEQUENCE</scope>
    <source>
        <strain evidence="1">AT1</strain>
    </source>
</reference>
<sequence length="238" mass="27962">MENKGTAIEGIELPEELLIEIFSCLPVKTLLRFKTLSKPIRERVMFTPRYSLVRNRRFISLHHAHALRRLDLGYKWFMYLVPNQTLIHHLDLSFTMPHLRHLCHRGSCNGLTCISDYSNIVICNPATREYRPLPRPFYPSWRTFYLGFAFDSETNDYIVLRIAGLATPIDIDHEIQIYGMRVNSWKVIDVMVPNHDFAHYDPCTLLDGVFYWLIWLADDFSTNVRVNDFSTNDFSSEK</sequence>
<proteinExistence type="predicted"/>
<comment type="caution">
    <text evidence="1">The sequence shown here is derived from an EMBL/GenBank/DDBJ whole genome shotgun (WGS) entry which is preliminary data.</text>
</comment>
<protein>
    <submittedName>
        <fullName evidence="1">Uncharacterized protein</fullName>
    </submittedName>
</protein>
<accession>A0ACC0M0T0</accession>
<name>A0ACC0M0T0_RHOML</name>
<dbReference type="Proteomes" id="UP001062846">
    <property type="component" value="Chromosome 10"/>
</dbReference>
<evidence type="ECO:0000313" key="1">
    <source>
        <dbReference type="EMBL" id="KAI8534197.1"/>
    </source>
</evidence>
<organism evidence="1 2">
    <name type="scientific">Rhododendron molle</name>
    <name type="common">Chinese azalea</name>
    <name type="synonym">Azalea mollis</name>
    <dbReference type="NCBI Taxonomy" id="49168"/>
    <lineage>
        <taxon>Eukaryota</taxon>
        <taxon>Viridiplantae</taxon>
        <taxon>Streptophyta</taxon>
        <taxon>Embryophyta</taxon>
        <taxon>Tracheophyta</taxon>
        <taxon>Spermatophyta</taxon>
        <taxon>Magnoliopsida</taxon>
        <taxon>eudicotyledons</taxon>
        <taxon>Gunneridae</taxon>
        <taxon>Pentapetalae</taxon>
        <taxon>asterids</taxon>
        <taxon>Ericales</taxon>
        <taxon>Ericaceae</taxon>
        <taxon>Ericoideae</taxon>
        <taxon>Rhodoreae</taxon>
        <taxon>Rhododendron</taxon>
    </lineage>
</organism>
<keyword evidence="2" id="KW-1185">Reference proteome</keyword>